<proteinExistence type="predicted"/>
<dbReference type="AlphaFoldDB" id="A0A9P4HCV8"/>
<evidence type="ECO:0000313" key="3">
    <source>
        <dbReference type="Proteomes" id="UP000799777"/>
    </source>
</evidence>
<comment type="caution">
    <text evidence="2">The sequence shown here is derived from an EMBL/GenBank/DDBJ whole genome shotgun (WGS) entry which is preliminary data.</text>
</comment>
<dbReference type="EMBL" id="ML978173">
    <property type="protein sequence ID" value="KAF2032350.1"/>
    <property type="molecule type" value="Genomic_DNA"/>
</dbReference>
<reference evidence="2" key="1">
    <citation type="journal article" date="2020" name="Stud. Mycol.">
        <title>101 Dothideomycetes genomes: a test case for predicting lifestyles and emergence of pathogens.</title>
        <authorList>
            <person name="Haridas S."/>
            <person name="Albert R."/>
            <person name="Binder M."/>
            <person name="Bloem J."/>
            <person name="Labutti K."/>
            <person name="Salamov A."/>
            <person name="Andreopoulos B."/>
            <person name="Baker S."/>
            <person name="Barry K."/>
            <person name="Bills G."/>
            <person name="Bluhm B."/>
            <person name="Cannon C."/>
            <person name="Castanera R."/>
            <person name="Culley D."/>
            <person name="Daum C."/>
            <person name="Ezra D."/>
            <person name="Gonzalez J."/>
            <person name="Henrissat B."/>
            <person name="Kuo A."/>
            <person name="Liang C."/>
            <person name="Lipzen A."/>
            <person name="Lutzoni F."/>
            <person name="Magnuson J."/>
            <person name="Mondo S."/>
            <person name="Nolan M."/>
            <person name="Ohm R."/>
            <person name="Pangilinan J."/>
            <person name="Park H.-J."/>
            <person name="Ramirez L."/>
            <person name="Alfaro M."/>
            <person name="Sun H."/>
            <person name="Tritt A."/>
            <person name="Yoshinaga Y."/>
            <person name="Zwiers L.-H."/>
            <person name="Turgeon B."/>
            <person name="Goodwin S."/>
            <person name="Spatafora J."/>
            <person name="Crous P."/>
            <person name="Grigoriev I."/>
        </authorList>
    </citation>
    <scope>NUCLEOTIDE SEQUENCE</scope>
    <source>
        <strain evidence="2">CBS 110217</strain>
    </source>
</reference>
<feature type="chain" id="PRO_5040240638" evidence="1">
    <location>
        <begin position="21"/>
        <end position="260"/>
    </location>
</feature>
<keyword evidence="3" id="KW-1185">Reference proteome</keyword>
<accession>A0A9P4HCV8</accession>
<protein>
    <submittedName>
        <fullName evidence="2">Uncharacterized protein</fullName>
    </submittedName>
</protein>
<gene>
    <name evidence="2" type="ORF">EK21DRAFT_87216</name>
</gene>
<dbReference type="Proteomes" id="UP000799777">
    <property type="component" value="Unassembled WGS sequence"/>
</dbReference>
<keyword evidence="1" id="KW-0732">Signal</keyword>
<evidence type="ECO:0000256" key="1">
    <source>
        <dbReference type="SAM" id="SignalP"/>
    </source>
</evidence>
<organism evidence="2 3">
    <name type="scientific">Setomelanomma holmii</name>
    <dbReference type="NCBI Taxonomy" id="210430"/>
    <lineage>
        <taxon>Eukaryota</taxon>
        <taxon>Fungi</taxon>
        <taxon>Dikarya</taxon>
        <taxon>Ascomycota</taxon>
        <taxon>Pezizomycotina</taxon>
        <taxon>Dothideomycetes</taxon>
        <taxon>Pleosporomycetidae</taxon>
        <taxon>Pleosporales</taxon>
        <taxon>Pleosporineae</taxon>
        <taxon>Phaeosphaeriaceae</taxon>
        <taxon>Setomelanomma</taxon>
    </lineage>
</organism>
<sequence>MTLSLFWFEFSMSCSWGILATCERGKSLVALTQSTSTPVPKPPARASEFGLSIPDLESCASGAAHDDRALATILLWNLGRRSRTLYSSITFVFLRPIDLHCFQMVVSPEGLASAKRLILAYGCVDWPGSGFVCPRNTPSSQGAFAEWQEAFKNVDKMSSLQALQVWLWHRDSRKLHCTQRPWPTEGGNAIMEKRHQQLFDILSVAVIPNFTVNLTWFPQDVLFQREWPLKVNLQTENEMSRAKSELPYATELDVKDLYDI</sequence>
<evidence type="ECO:0000313" key="2">
    <source>
        <dbReference type="EMBL" id="KAF2032350.1"/>
    </source>
</evidence>
<dbReference type="OrthoDB" id="4757095at2759"/>
<name>A0A9P4HCV8_9PLEO</name>
<feature type="signal peptide" evidence="1">
    <location>
        <begin position="1"/>
        <end position="20"/>
    </location>
</feature>